<feature type="domain" description="Protein kinase" evidence="5">
    <location>
        <begin position="70"/>
        <end position="370"/>
    </location>
</feature>
<dbReference type="PROSITE" id="PS00108">
    <property type="entry name" value="PROTEIN_KINASE_ST"/>
    <property type="match status" value="1"/>
</dbReference>
<accession>A0AB34JDQ3</accession>
<evidence type="ECO:0000256" key="1">
    <source>
        <dbReference type="ARBA" id="ARBA00022741"/>
    </source>
</evidence>
<dbReference type="GO" id="GO:0035556">
    <property type="term" value="P:intracellular signal transduction"/>
    <property type="evidence" value="ECO:0007669"/>
    <property type="project" value="TreeGrafter"/>
</dbReference>
<dbReference type="Pfam" id="PF00069">
    <property type="entry name" value="Pkinase"/>
    <property type="match status" value="1"/>
</dbReference>
<dbReference type="SUPFAM" id="SSF56112">
    <property type="entry name" value="Protein kinase-like (PK-like)"/>
    <property type="match status" value="1"/>
</dbReference>
<dbReference type="Proteomes" id="UP001515480">
    <property type="component" value="Unassembled WGS sequence"/>
</dbReference>
<dbReference type="Gene3D" id="1.10.510.10">
    <property type="entry name" value="Transferase(Phosphotransferase) domain 1"/>
    <property type="match status" value="1"/>
</dbReference>
<keyword evidence="7" id="KW-1185">Reference proteome</keyword>
<dbReference type="PROSITE" id="PS00107">
    <property type="entry name" value="PROTEIN_KINASE_ATP"/>
    <property type="match status" value="1"/>
</dbReference>
<evidence type="ECO:0000313" key="7">
    <source>
        <dbReference type="Proteomes" id="UP001515480"/>
    </source>
</evidence>
<evidence type="ECO:0000259" key="5">
    <source>
        <dbReference type="PROSITE" id="PS50011"/>
    </source>
</evidence>
<dbReference type="AlphaFoldDB" id="A0AB34JDQ3"/>
<comment type="similarity">
    <text evidence="4">Belongs to the protein kinase superfamily.</text>
</comment>
<dbReference type="SMART" id="SM00220">
    <property type="entry name" value="S_TKc"/>
    <property type="match status" value="1"/>
</dbReference>
<dbReference type="InterPro" id="IPR008271">
    <property type="entry name" value="Ser/Thr_kinase_AS"/>
</dbReference>
<dbReference type="PANTHER" id="PTHR24346">
    <property type="entry name" value="MAP/MICROTUBULE AFFINITY-REGULATING KINASE"/>
    <property type="match status" value="1"/>
</dbReference>
<sequence length="422" mass="47668">MASRPLALWSPTCRTAMCLASLSVLATYFVRRWRGRRIKIHRSHSKFVLETQATSLVVCDDGTILKLNNFKMVEWLGSGSFGEVHRAVNERGESVAIKRIDTAKLKGPSMWKRGPKGPHAQHNDALSKIHREIAVMKKIDHPNIVKLYEVVCDPQGDHIFLVMELLQGGDVMHPSNLDGRTCLSEAEARFVMQDVLSGLHHLHMHGIVHRDIKPENLVYCEPPLRRWQRVLEQVLRRQSRRTVKIIDLGVAQLCNQVDADRVHKSLSHDDSMLKSDGTPGFFAPEMCRSGCYHGMAADIWALGVTLNILVSGKMPFTADNMPDMFEQIRNAEPTIPSDVSAPLDTFLRAMLRKRPDERPTCSKLLRHGWLVDAHAELLATDDILHDVHDEEVRTAISHMETSAITVMRAAKSFKKLSQAKRK</sequence>
<feature type="binding site" evidence="3">
    <location>
        <position position="98"/>
    </location>
    <ligand>
        <name>ATP</name>
        <dbReference type="ChEBI" id="CHEBI:30616"/>
    </ligand>
</feature>
<evidence type="ECO:0000256" key="4">
    <source>
        <dbReference type="RuleBase" id="RU000304"/>
    </source>
</evidence>
<dbReference type="EMBL" id="JBGBPQ010000009">
    <property type="protein sequence ID" value="KAL1519513.1"/>
    <property type="molecule type" value="Genomic_DNA"/>
</dbReference>
<dbReference type="CDD" id="cd14008">
    <property type="entry name" value="STKc_LKB1_CaMKK"/>
    <property type="match status" value="1"/>
</dbReference>
<dbReference type="PROSITE" id="PS50011">
    <property type="entry name" value="PROTEIN_KINASE_DOM"/>
    <property type="match status" value="1"/>
</dbReference>
<dbReference type="GO" id="GO:0005524">
    <property type="term" value="F:ATP binding"/>
    <property type="evidence" value="ECO:0007669"/>
    <property type="project" value="UniProtKB-UniRule"/>
</dbReference>
<dbReference type="PANTHER" id="PTHR24346:SF77">
    <property type="entry name" value="SERINE THREONINE PROTEIN KINASE"/>
    <property type="match status" value="1"/>
</dbReference>
<protein>
    <recommendedName>
        <fullName evidence="5">Protein kinase domain-containing protein</fullName>
    </recommendedName>
</protein>
<keyword evidence="4" id="KW-0418">Kinase</keyword>
<dbReference type="InterPro" id="IPR017441">
    <property type="entry name" value="Protein_kinase_ATP_BS"/>
</dbReference>
<dbReference type="InterPro" id="IPR000719">
    <property type="entry name" value="Prot_kinase_dom"/>
</dbReference>
<dbReference type="GO" id="GO:0005737">
    <property type="term" value="C:cytoplasm"/>
    <property type="evidence" value="ECO:0007669"/>
    <property type="project" value="TreeGrafter"/>
</dbReference>
<dbReference type="InterPro" id="IPR011009">
    <property type="entry name" value="Kinase-like_dom_sf"/>
</dbReference>
<reference evidence="6 7" key="1">
    <citation type="journal article" date="2024" name="Science">
        <title>Giant polyketide synthase enzymes in the biosynthesis of giant marine polyether toxins.</title>
        <authorList>
            <person name="Fallon T.R."/>
            <person name="Shende V.V."/>
            <person name="Wierzbicki I.H."/>
            <person name="Pendleton A.L."/>
            <person name="Watervoot N.F."/>
            <person name="Auber R.P."/>
            <person name="Gonzalez D.J."/>
            <person name="Wisecaver J.H."/>
            <person name="Moore B.S."/>
        </authorList>
    </citation>
    <scope>NUCLEOTIDE SEQUENCE [LARGE SCALE GENOMIC DNA]</scope>
    <source>
        <strain evidence="6 7">12B1</strain>
    </source>
</reference>
<gene>
    <name evidence="6" type="ORF">AB1Y20_023028</name>
</gene>
<keyword evidence="2 3" id="KW-0067">ATP-binding</keyword>
<dbReference type="GO" id="GO:0004674">
    <property type="term" value="F:protein serine/threonine kinase activity"/>
    <property type="evidence" value="ECO:0007669"/>
    <property type="project" value="UniProtKB-KW"/>
</dbReference>
<evidence type="ECO:0000256" key="2">
    <source>
        <dbReference type="ARBA" id="ARBA00022840"/>
    </source>
</evidence>
<proteinExistence type="inferred from homology"/>
<comment type="caution">
    <text evidence="6">The sequence shown here is derived from an EMBL/GenBank/DDBJ whole genome shotgun (WGS) entry which is preliminary data.</text>
</comment>
<keyword evidence="4" id="KW-0808">Transferase</keyword>
<keyword evidence="1 3" id="KW-0547">Nucleotide-binding</keyword>
<organism evidence="6 7">
    <name type="scientific">Prymnesium parvum</name>
    <name type="common">Toxic golden alga</name>
    <dbReference type="NCBI Taxonomy" id="97485"/>
    <lineage>
        <taxon>Eukaryota</taxon>
        <taxon>Haptista</taxon>
        <taxon>Haptophyta</taxon>
        <taxon>Prymnesiophyceae</taxon>
        <taxon>Prymnesiales</taxon>
        <taxon>Prymnesiaceae</taxon>
        <taxon>Prymnesium</taxon>
    </lineage>
</organism>
<keyword evidence="4" id="KW-0723">Serine/threonine-protein kinase</keyword>
<evidence type="ECO:0000313" key="6">
    <source>
        <dbReference type="EMBL" id="KAL1519513.1"/>
    </source>
</evidence>
<name>A0AB34JDQ3_PRYPA</name>
<evidence type="ECO:0000256" key="3">
    <source>
        <dbReference type="PROSITE-ProRule" id="PRU10141"/>
    </source>
</evidence>